<protein>
    <recommendedName>
        <fullName evidence="4">Cystatin domain-containing protein</fullName>
    </recommendedName>
</protein>
<dbReference type="Pfam" id="PF16845">
    <property type="entry name" value="SQAPI"/>
    <property type="match status" value="1"/>
</dbReference>
<dbReference type="Proteomes" id="UP001324115">
    <property type="component" value="Unassembled WGS sequence"/>
</dbReference>
<keyword evidence="1" id="KW-0646">Protease inhibitor</keyword>
<reference evidence="5 6" key="1">
    <citation type="journal article" date="2023" name="G3 (Bethesda)">
        <title>A haplotype-resolved chromosome-scale genome for Quercus rubra L. provides insights into the genetics of adaptive traits for red oak species.</title>
        <authorList>
            <person name="Kapoor B."/>
            <person name="Jenkins J."/>
            <person name="Schmutz J."/>
            <person name="Zhebentyayeva T."/>
            <person name="Kuelheim C."/>
            <person name="Coggeshall M."/>
            <person name="Heim C."/>
            <person name="Lasky J.R."/>
            <person name="Leites L."/>
            <person name="Islam-Faridi N."/>
            <person name="Romero-Severson J."/>
            <person name="DeLeo V.L."/>
            <person name="Lucas S.M."/>
            <person name="Lazic D."/>
            <person name="Gailing O."/>
            <person name="Carlson J."/>
            <person name="Staton M."/>
        </authorList>
    </citation>
    <scope>NUCLEOTIDE SEQUENCE [LARGE SCALE GENOMIC DNA]</scope>
    <source>
        <strain evidence="5">Pseudo-F2</strain>
    </source>
</reference>
<feature type="domain" description="Cystatin" evidence="4">
    <location>
        <begin position="37"/>
        <end position="115"/>
    </location>
</feature>
<dbReference type="InterPro" id="IPR000010">
    <property type="entry name" value="Cystatin_dom"/>
</dbReference>
<keyword evidence="2" id="KW-0789">Thiol protease inhibitor</keyword>
<dbReference type="SUPFAM" id="SSF54403">
    <property type="entry name" value="Cystatin/monellin"/>
    <property type="match status" value="1"/>
</dbReference>
<evidence type="ECO:0000256" key="2">
    <source>
        <dbReference type="ARBA" id="ARBA00022704"/>
    </source>
</evidence>
<dbReference type="PANTHER" id="PTHR47364:SF2">
    <property type="entry name" value="CYSTEINE PROTEINASE INHIBITOR 5"/>
    <property type="match status" value="1"/>
</dbReference>
<dbReference type="GO" id="GO:0004869">
    <property type="term" value="F:cysteine-type endopeptidase inhibitor activity"/>
    <property type="evidence" value="ECO:0007669"/>
    <property type="project" value="UniProtKB-KW"/>
</dbReference>
<feature type="signal peptide" evidence="3">
    <location>
        <begin position="1"/>
        <end position="21"/>
    </location>
</feature>
<evidence type="ECO:0000256" key="3">
    <source>
        <dbReference type="SAM" id="SignalP"/>
    </source>
</evidence>
<dbReference type="EMBL" id="JAXUIC010000005">
    <property type="protein sequence ID" value="KAK4587680.1"/>
    <property type="molecule type" value="Genomic_DNA"/>
</dbReference>
<comment type="caution">
    <text evidence="5">The sequence shown here is derived from an EMBL/GenBank/DDBJ whole genome shotgun (WGS) entry which is preliminary data.</text>
</comment>
<dbReference type="PANTHER" id="PTHR47364">
    <property type="entry name" value="CYSTEINE PROTEINASE INHIBITOR 5"/>
    <property type="match status" value="1"/>
</dbReference>
<evidence type="ECO:0000259" key="4">
    <source>
        <dbReference type="Pfam" id="PF16845"/>
    </source>
</evidence>
<evidence type="ECO:0000313" key="6">
    <source>
        <dbReference type="Proteomes" id="UP001324115"/>
    </source>
</evidence>
<sequence length="118" mass="13332">MKALNCFYLLSLLTLSLYATAMGGTGVFLDKGGWQPIRDVKDPFIQTLGWISVTQHNKRTGPPLSFVEVFKADIRKDKGTYYRVDLTAKDRLVSKKYQAIILELEEGLDLMSFTPLGR</sequence>
<name>A0AAN7IVF5_QUERU</name>
<organism evidence="5 6">
    <name type="scientific">Quercus rubra</name>
    <name type="common">Northern red oak</name>
    <name type="synonym">Quercus borealis</name>
    <dbReference type="NCBI Taxonomy" id="3512"/>
    <lineage>
        <taxon>Eukaryota</taxon>
        <taxon>Viridiplantae</taxon>
        <taxon>Streptophyta</taxon>
        <taxon>Embryophyta</taxon>
        <taxon>Tracheophyta</taxon>
        <taxon>Spermatophyta</taxon>
        <taxon>Magnoliopsida</taxon>
        <taxon>eudicotyledons</taxon>
        <taxon>Gunneridae</taxon>
        <taxon>Pentapetalae</taxon>
        <taxon>rosids</taxon>
        <taxon>fabids</taxon>
        <taxon>Fagales</taxon>
        <taxon>Fagaceae</taxon>
        <taxon>Quercus</taxon>
    </lineage>
</organism>
<dbReference type="InterPro" id="IPR046350">
    <property type="entry name" value="Cystatin_sf"/>
</dbReference>
<keyword evidence="3" id="KW-0732">Signal</keyword>
<keyword evidence="6" id="KW-1185">Reference proteome</keyword>
<dbReference type="Gene3D" id="3.10.450.10">
    <property type="match status" value="1"/>
</dbReference>
<proteinExistence type="predicted"/>
<gene>
    <name evidence="5" type="ORF">RGQ29_018908</name>
</gene>
<feature type="chain" id="PRO_5042828201" description="Cystatin domain-containing protein" evidence="3">
    <location>
        <begin position="22"/>
        <end position="118"/>
    </location>
</feature>
<dbReference type="AlphaFoldDB" id="A0AAN7IVF5"/>
<evidence type="ECO:0000256" key="1">
    <source>
        <dbReference type="ARBA" id="ARBA00022690"/>
    </source>
</evidence>
<accession>A0AAN7IVF5</accession>
<evidence type="ECO:0000313" key="5">
    <source>
        <dbReference type="EMBL" id="KAK4587680.1"/>
    </source>
</evidence>